<protein>
    <submittedName>
        <fullName evidence="1">Putative lysogenic conversion protein</fullName>
    </submittedName>
</protein>
<accession>Q858S1</accession>
<dbReference type="EMBL" id="AJ512681">
    <property type="protein sequence ID" value="CAD54904.1"/>
    <property type="molecule type" value="Genomic_DNA"/>
</dbReference>
<proteinExistence type="predicted"/>
<organism evidence="1">
    <name type="scientific">Enterobacteria phage P2-EC48</name>
    <dbReference type="NCBI Taxonomy" id="211907"/>
    <lineage>
        <taxon>Viruses</taxon>
        <taxon>Duplodnaviria</taxon>
        <taxon>Heunggongvirae</taxon>
        <taxon>Uroviricota</taxon>
        <taxon>Caudoviricetes</taxon>
        <taxon>Peduoviridae</taxon>
        <taxon>Peduovirus</taxon>
        <taxon>Peduovirus P2</taxon>
    </lineage>
</organism>
<sequence>MIEPFSWENWKQVYLHKKNKKRVSLERYGLRSLHSVASLDLIVSKVHELYLKKQQEVAVNAKSVWIDGTPQAKFKSVDGSVLNCELADLLFIIHEMDNKNKTINFRATLLQGKCSEKHNLLPNGPSTDKERKLLESIDRNEYLYLYPGTRAYGEKIGKYKLGGENIGLADCAKYLIMPKYERWKYKTPDNISPYVIGWPNKISSNYLTNVVNYMDVILEKMISSKTMGKEINLTMQNHIDRQCEWSKMIYDLLNSYLPITMKGYDSQRRVYKSSLFDDNMSATLALINNGHCDFISKHAFKDLPKGKGRFLYQHTLNILGDYSSPVISTIYIQIKQKEGEIYRQSLGVD</sequence>
<evidence type="ECO:0000313" key="1">
    <source>
        <dbReference type="EMBL" id="CAD54904.1"/>
    </source>
</evidence>
<name>Q858S1_9CAUD</name>
<reference evidence="1" key="1">
    <citation type="journal article" date="2004" name="Mol. Biol. Evol.">
        <title>Site-specific recombination links the evolution of P2-like coliphages and pathogenic enterobacteria.</title>
        <authorList>
            <person name="Nilsson A.S."/>
            <person name="Karlsson J.L."/>
            <person name="Haggard-Ljungquist E."/>
        </authorList>
    </citation>
    <scope>NUCLEOTIDE SEQUENCE</scope>
</reference>